<dbReference type="InterPro" id="IPR001608">
    <property type="entry name" value="Ala_racemase_N"/>
</dbReference>
<keyword evidence="2" id="KW-0456">Lyase</keyword>
<organism evidence="4 5">
    <name type="scientific">Rathayibacter caricis DSM 15933</name>
    <dbReference type="NCBI Taxonomy" id="1328867"/>
    <lineage>
        <taxon>Bacteria</taxon>
        <taxon>Bacillati</taxon>
        <taxon>Actinomycetota</taxon>
        <taxon>Actinomycetes</taxon>
        <taxon>Micrococcales</taxon>
        <taxon>Microbacteriaceae</taxon>
        <taxon>Rathayibacter</taxon>
    </lineage>
</organism>
<dbReference type="PANTHER" id="PTHR28004:SF2">
    <property type="entry name" value="D-SERINE DEHYDRATASE"/>
    <property type="match status" value="1"/>
</dbReference>
<dbReference type="InterPro" id="IPR029066">
    <property type="entry name" value="PLP-binding_barrel"/>
</dbReference>
<dbReference type="Pfam" id="PF01168">
    <property type="entry name" value="Ala_racemase_N"/>
    <property type="match status" value="1"/>
</dbReference>
<reference evidence="4 5" key="1">
    <citation type="submission" date="2018-03" db="EMBL/GenBank/DDBJ databases">
        <title>Bacteriophage NCPPB3778 and a type I-E CRISPR drive the evolution of the US Biological Select Agent, Rathayibacter toxicus.</title>
        <authorList>
            <person name="Davis E.W.II."/>
            <person name="Tabima J.F."/>
            <person name="Weisberg A.J."/>
            <person name="Dantas Lopes L."/>
            <person name="Wiseman M.S."/>
            <person name="Wiseman M.S."/>
            <person name="Pupko T."/>
            <person name="Belcher M.S."/>
            <person name="Sechler A.J."/>
            <person name="Tancos M.A."/>
            <person name="Schroeder B.K."/>
            <person name="Murray T.D."/>
            <person name="Luster D.G."/>
            <person name="Schneider W.L."/>
            <person name="Rogers E."/>
            <person name="Andreote F.D."/>
            <person name="Grunwald N.J."/>
            <person name="Putnam M.L."/>
            <person name="Chang J.H."/>
        </authorList>
    </citation>
    <scope>NUCLEOTIDE SEQUENCE [LARGE SCALE GENOMIC DNA]</scope>
    <source>
        <strain evidence="4 5">DSM 15933</strain>
    </source>
</reference>
<dbReference type="AlphaFoldDB" id="A0A2T4UQ45"/>
<dbReference type="Pfam" id="PF14031">
    <property type="entry name" value="D-ser_dehydrat"/>
    <property type="match status" value="1"/>
</dbReference>
<dbReference type="RefSeq" id="WP_107573491.1">
    <property type="nucleotide sequence ID" value="NZ_PZPL01000001.1"/>
</dbReference>
<dbReference type="GO" id="GO:0008721">
    <property type="term" value="F:D-serine ammonia-lyase activity"/>
    <property type="evidence" value="ECO:0007669"/>
    <property type="project" value="TreeGrafter"/>
</dbReference>
<sequence>MASASAPVPAPAHVLDALVTPALVLDEAVLDANVAATADRARERGLALRPHAKTHKSLEIARRQLAAGAVGLTVATVAEAEVFAAGGCDDLFIAYPLWLDAERAGRLRRVLRTARVRIGVDSAESAERAAAAIPAAERERLEVVVEVDSGHHRSGVPSQEAGGVAAAAVAAGLDVVGVFTFPGHSYALEARAAAARDEAEALAAAAASLASVGVQARVISGGSTPSADFADPGVLTELRPGVSALGDAQQWEMGTIGPESIAVTVLATIVSRRADRLIADAGSKVLSSDRGAVSSGFGRLPEHPEARVTVLSEHHATITGLDLPVGSRVRIAPNHVCVAVNLADEYRVLTRDGGAAVWPVDARGRNS</sequence>
<dbReference type="InterPro" id="IPR051466">
    <property type="entry name" value="D-amino_acid_metab_enzyme"/>
</dbReference>
<keyword evidence="5" id="KW-1185">Reference proteome</keyword>
<comment type="caution">
    <text evidence="4">The sequence shown here is derived from an EMBL/GenBank/DDBJ whole genome shotgun (WGS) entry which is preliminary data.</text>
</comment>
<gene>
    <name evidence="4" type="ORF">C1I63_01485</name>
</gene>
<feature type="domain" description="D-serine dehydratase-like" evidence="3">
    <location>
        <begin position="262"/>
        <end position="350"/>
    </location>
</feature>
<dbReference type="SUPFAM" id="SSF51419">
    <property type="entry name" value="PLP-binding barrel"/>
    <property type="match status" value="1"/>
</dbReference>
<comment type="similarity">
    <text evidence="1">Belongs to the DSD1 family.</text>
</comment>
<dbReference type="SMART" id="SM01119">
    <property type="entry name" value="D-ser_dehydrat"/>
    <property type="match status" value="1"/>
</dbReference>
<dbReference type="Gene3D" id="3.20.20.10">
    <property type="entry name" value="Alanine racemase"/>
    <property type="match status" value="1"/>
</dbReference>
<evidence type="ECO:0000313" key="5">
    <source>
        <dbReference type="Proteomes" id="UP000241085"/>
    </source>
</evidence>
<evidence type="ECO:0000256" key="1">
    <source>
        <dbReference type="ARBA" id="ARBA00005323"/>
    </source>
</evidence>
<dbReference type="InterPro" id="IPR042208">
    <property type="entry name" value="D-ser_dehydrat-like_sf"/>
</dbReference>
<evidence type="ECO:0000256" key="2">
    <source>
        <dbReference type="ARBA" id="ARBA00023239"/>
    </source>
</evidence>
<dbReference type="EMBL" id="PZPL01000001">
    <property type="protein sequence ID" value="PTL71647.1"/>
    <property type="molecule type" value="Genomic_DNA"/>
</dbReference>
<name>A0A2T4UQ45_9MICO</name>
<protein>
    <submittedName>
        <fullName evidence="4">Alanine racemase</fullName>
    </submittedName>
</protein>
<dbReference type="Gene3D" id="2.40.37.20">
    <property type="entry name" value="D-serine dehydratase-like domain"/>
    <property type="match status" value="1"/>
</dbReference>
<dbReference type="GO" id="GO:0036088">
    <property type="term" value="P:D-serine catabolic process"/>
    <property type="evidence" value="ECO:0007669"/>
    <property type="project" value="TreeGrafter"/>
</dbReference>
<evidence type="ECO:0000259" key="3">
    <source>
        <dbReference type="SMART" id="SM01119"/>
    </source>
</evidence>
<evidence type="ECO:0000313" key="4">
    <source>
        <dbReference type="EMBL" id="PTL71647.1"/>
    </source>
</evidence>
<proteinExistence type="inferred from homology"/>
<accession>A0A2T4UQ45</accession>
<dbReference type="InterPro" id="IPR026956">
    <property type="entry name" value="D-ser_dehydrat-like_dom"/>
</dbReference>
<dbReference type="Proteomes" id="UP000241085">
    <property type="component" value="Unassembled WGS sequence"/>
</dbReference>
<dbReference type="PANTHER" id="PTHR28004">
    <property type="entry name" value="ZGC:162816-RELATED"/>
    <property type="match status" value="1"/>
</dbReference>